<evidence type="ECO:0000256" key="3">
    <source>
        <dbReference type="ARBA" id="ARBA00012338"/>
    </source>
</evidence>
<accession>A9DTQ6</accession>
<dbReference type="HAMAP" id="MF_00006">
    <property type="entry name" value="Arg_succ_lyase"/>
    <property type="match status" value="1"/>
</dbReference>
<feature type="domain" description="Fumarate lyase N-terminal" evidence="6">
    <location>
        <begin position="11"/>
        <end position="300"/>
    </location>
</feature>
<dbReference type="OrthoDB" id="9769623at2"/>
<dbReference type="UniPathway" id="UPA00068">
    <property type="reaction ID" value="UER00114"/>
</dbReference>
<dbReference type="PRINTS" id="PR00145">
    <property type="entry name" value="ARGSUCLYASE"/>
</dbReference>
<dbReference type="eggNOG" id="COG0165">
    <property type="taxonomic scope" value="Bacteria"/>
</dbReference>
<evidence type="ECO:0000256" key="1">
    <source>
        <dbReference type="ARBA" id="ARBA00000985"/>
    </source>
</evidence>
<dbReference type="GO" id="GO:0004056">
    <property type="term" value="F:argininosuccinate lyase activity"/>
    <property type="evidence" value="ECO:0007669"/>
    <property type="project" value="UniProtKB-UniRule"/>
</dbReference>
<comment type="similarity">
    <text evidence="5">Belongs to the lyase 1 family. Argininosuccinate lyase subfamily.</text>
</comment>
<comment type="catalytic activity">
    <reaction evidence="1 5">
        <text>2-(N(omega)-L-arginino)succinate = fumarate + L-arginine</text>
        <dbReference type="Rhea" id="RHEA:24020"/>
        <dbReference type="ChEBI" id="CHEBI:29806"/>
        <dbReference type="ChEBI" id="CHEBI:32682"/>
        <dbReference type="ChEBI" id="CHEBI:57472"/>
        <dbReference type="EC" id="4.3.2.1"/>
    </reaction>
</comment>
<dbReference type="InterPro" id="IPR000362">
    <property type="entry name" value="Fumarate_lyase_fam"/>
</dbReference>
<keyword evidence="8" id="KW-1185">Reference proteome</keyword>
<keyword evidence="5" id="KW-0028">Amino-acid biosynthesis</keyword>
<dbReference type="Proteomes" id="UP000002945">
    <property type="component" value="Unassembled WGS sequence"/>
</dbReference>
<evidence type="ECO:0000256" key="4">
    <source>
        <dbReference type="ARBA" id="ARBA00022571"/>
    </source>
</evidence>
<dbReference type="Pfam" id="PF00206">
    <property type="entry name" value="Lyase_1"/>
    <property type="match status" value="1"/>
</dbReference>
<dbReference type="InterPro" id="IPR020557">
    <property type="entry name" value="Fumarate_lyase_CS"/>
</dbReference>
<dbReference type="RefSeq" id="WP_007093051.1">
    <property type="nucleotide sequence ID" value="NZ_CP142125.1"/>
</dbReference>
<dbReference type="EC" id="4.3.2.1" evidence="3 5"/>
<dbReference type="CDD" id="cd01359">
    <property type="entry name" value="Argininosuccinate_lyase"/>
    <property type="match status" value="1"/>
</dbReference>
<evidence type="ECO:0000259" key="6">
    <source>
        <dbReference type="Pfam" id="PF00206"/>
    </source>
</evidence>
<dbReference type="GO" id="GO:0005829">
    <property type="term" value="C:cytosol"/>
    <property type="evidence" value="ECO:0007669"/>
    <property type="project" value="TreeGrafter"/>
</dbReference>
<dbReference type="SUPFAM" id="SSF48557">
    <property type="entry name" value="L-aspartase-like"/>
    <property type="match status" value="1"/>
</dbReference>
<comment type="subcellular location">
    <subcellularLocation>
        <location evidence="5">Cytoplasm</location>
    </subcellularLocation>
</comment>
<protein>
    <recommendedName>
        <fullName evidence="3 5">Argininosuccinate lyase</fullName>
        <shortName evidence="5">ASAL</shortName>
        <ecNumber evidence="3 5">4.3.2.1</ecNumber>
    </recommendedName>
    <alternativeName>
        <fullName evidence="5">Arginosuccinase</fullName>
    </alternativeName>
</protein>
<dbReference type="HOGENOM" id="CLU_027272_2_0_10"/>
<evidence type="ECO:0000256" key="2">
    <source>
        <dbReference type="ARBA" id="ARBA00004941"/>
    </source>
</evidence>
<name>A9DTQ6_9FLAO</name>
<sequence length="424" mass="47961">MKLWDKGIDIDKTIEAFTVGNDREIDIYIAKYDILASIAHAKMLEKIEIISSEELQQLLEGLEVLLAQINDGTFVIDSHFEDVHSKIEYELIQKYGDVGKKIHTARSRNDQVLVALHLFYKDNLNSIKNKTHTLFDTLLQLADAYKEALLPGYTHLQVAMPSSFGLWFSAYAELLIDDVYLLDAALKTVDQNPLGSAAGYGSSFPIDRNFTTEVLGFHTLKYNVVAAQMSRGKSERTVAMALGSLANTLARFAMDVCLYMSQNFDFIAFPDALTTGSSIMPHKKNPDVFELIRGKCNKIQALYTEVLLITNNLPSGYHRDFQLLKEHMITAFEDLKNVLEILNHSIKQVQLKEIDFTDEKYKYLTTVDSINNLVMNGVSFREAYKKIGKQVEDGTYSSEISKKHSHIGSIHNLCLKKIKVKFPV</sequence>
<comment type="caution">
    <text evidence="7">The sequence shown here is derived from an EMBL/GenBank/DDBJ whole genome shotgun (WGS) entry which is preliminary data.</text>
</comment>
<dbReference type="InterPro" id="IPR024083">
    <property type="entry name" value="Fumarase/histidase_N"/>
</dbReference>
<dbReference type="AlphaFoldDB" id="A9DTQ6"/>
<keyword evidence="4 5" id="KW-0055">Arginine biosynthesis</keyword>
<evidence type="ECO:0000256" key="5">
    <source>
        <dbReference type="HAMAP-Rule" id="MF_00006"/>
    </source>
</evidence>
<dbReference type="Gene3D" id="1.10.40.30">
    <property type="entry name" value="Fumarase/aspartase (C-terminal domain)"/>
    <property type="match status" value="1"/>
</dbReference>
<dbReference type="EMBL" id="ABIB01000004">
    <property type="protein sequence ID" value="EDP96221.1"/>
    <property type="molecule type" value="Genomic_DNA"/>
</dbReference>
<dbReference type="PRINTS" id="PR00149">
    <property type="entry name" value="FUMRATELYASE"/>
</dbReference>
<keyword evidence="5 7" id="KW-0456">Lyase</keyword>
<keyword evidence="5" id="KW-0963">Cytoplasm</keyword>
<reference evidence="7 8" key="1">
    <citation type="journal article" date="2011" name="J. Bacteriol.">
        <title>Genome sequence of the algicidal bacterium Kordia algicida OT-1.</title>
        <authorList>
            <person name="Lee H.S."/>
            <person name="Kang S.G."/>
            <person name="Kwon K.K."/>
            <person name="Lee J.H."/>
            <person name="Kim S.J."/>
        </authorList>
    </citation>
    <scope>NUCLEOTIDE SEQUENCE [LARGE SCALE GENOMIC DNA]</scope>
    <source>
        <strain evidence="7 8">OT-1</strain>
    </source>
</reference>
<dbReference type="STRING" id="391587.KAOT1_02392"/>
<dbReference type="InterPro" id="IPR008948">
    <property type="entry name" value="L-Aspartase-like"/>
</dbReference>
<gene>
    <name evidence="5" type="primary">argH</name>
    <name evidence="7" type="ORF">KAOT1_02392</name>
</gene>
<organism evidence="7 8">
    <name type="scientific">Kordia algicida OT-1</name>
    <dbReference type="NCBI Taxonomy" id="391587"/>
    <lineage>
        <taxon>Bacteria</taxon>
        <taxon>Pseudomonadati</taxon>
        <taxon>Bacteroidota</taxon>
        <taxon>Flavobacteriia</taxon>
        <taxon>Flavobacteriales</taxon>
        <taxon>Flavobacteriaceae</taxon>
        <taxon>Kordia</taxon>
    </lineage>
</organism>
<dbReference type="InterPro" id="IPR009049">
    <property type="entry name" value="Argininosuccinate_lyase"/>
</dbReference>
<dbReference type="GO" id="GO:0042450">
    <property type="term" value="P:L-arginine biosynthetic process via ornithine"/>
    <property type="evidence" value="ECO:0007669"/>
    <property type="project" value="UniProtKB-UniRule"/>
</dbReference>
<dbReference type="PANTHER" id="PTHR43814">
    <property type="entry name" value="ARGININOSUCCINATE LYASE"/>
    <property type="match status" value="1"/>
</dbReference>
<evidence type="ECO:0000313" key="8">
    <source>
        <dbReference type="Proteomes" id="UP000002945"/>
    </source>
</evidence>
<dbReference type="PANTHER" id="PTHR43814:SF1">
    <property type="entry name" value="ARGININOSUCCINATE LYASE"/>
    <property type="match status" value="1"/>
</dbReference>
<dbReference type="Gene3D" id="1.20.200.10">
    <property type="entry name" value="Fumarase/aspartase (Central domain)"/>
    <property type="match status" value="1"/>
</dbReference>
<dbReference type="NCBIfam" id="TIGR00838">
    <property type="entry name" value="argH"/>
    <property type="match status" value="1"/>
</dbReference>
<dbReference type="PROSITE" id="PS00163">
    <property type="entry name" value="FUMARATE_LYASES"/>
    <property type="match status" value="1"/>
</dbReference>
<comment type="pathway">
    <text evidence="2 5">Amino-acid biosynthesis; L-arginine biosynthesis; L-arginine from L-ornithine and carbamoyl phosphate: step 3/3.</text>
</comment>
<dbReference type="InterPro" id="IPR022761">
    <property type="entry name" value="Fumarate_lyase_N"/>
</dbReference>
<dbReference type="Gene3D" id="1.10.275.10">
    <property type="entry name" value="Fumarase/aspartase (N-terminal domain)"/>
    <property type="match status" value="1"/>
</dbReference>
<evidence type="ECO:0000313" key="7">
    <source>
        <dbReference type="EMBL" id="EDP96221.1"/>
    </source>
</evidence>
<proteinExistence type="inferred from homology"/>